<dbReference type="Proteomes" id="UP000324632">
    <property type="component" value="Chromosome 24"/>
</dbReference>
<evidence type="ECO:0000256" key="1">
    <source>
        <dbReference type="ARBA" id="ARBA00005396"/>
    </source>
</evidence>
<keyword evidence="4" id="KW-0532">Neurotransmitter transport</keyword>
<gene>
    <name evidence="7" type="ORF">E1301_Tti023474</name>
</gene>
<keyword evidence="2" id="KW-0813">Transport</keyword>
<evidence type="ECO:0000256" key="3">
    <source>
        <dbReference type="ARBA" id="ARBA00022483"/>
    </source>
</evidence>
<evidence type="ECO:0000313" key="7">
    <source>
        <dbReference type="EMBL" id="KAA0702564.1"/>
    </source>
</evidence>
<dbReference type="GO" id="GO:0046928">
    <property type="term" value="P:regulation of neurotransmitter secretion"/>
    <property type="evidence" value="ECO:0007669"/>
    <property type="project" value="TreeGrafter"/>
</dbReference>
<dbReference type="GO" id="GO:0016079">
    <property type="term" value="P:synaptic vesicle exocytosis"/>
    <property type="evidence" value="ECO:0007669"/>
    <property type="project" value="TreeGrafter"/>
</dbReference>
<comment type="similarity">
    <text evidence="1">Belongs to the complexin/synaphin family.</text>
</comment>
<dbReference type="GO" id="GO:0043195">
    <property type="term" value="C:terminal bouton"/>
    <property type="evidence" value="ECO:0007669"/>
    <property type="project" value="TreeGrafter"/>
</dbReference>
<sequence>MQSGLKKSLLTPIKTLTYCVTGEKTQDNRTKHKSRLGSKVKSGLTRLQNTHPMRSYQAELERERKVREALTAQKNAERAAMRTHFRRKYHLSKNVKDSGRVRSGGGKVALPRDLAQMVYPEAPVKDETFGLLGAFQGLSFSAGIYTSNRQTKTSSAVNTEPCRVM</sequence>
<dbReference type="InterPro" id="IPR008849">
    <property type="entry name" value="Synaphin"/>
</dbReference>
<evidence type="ECO:0000256" key="2">
    <source>
        <dbReference type="ARBA" id="ARBA00022448"/>
    </source>
</evidence>
<keyword evidence="5" id="KW-0770">Synapse</keyword>
<organism evidence="7 8">
    <name type="scientific">Triplophysa tibetana</name>
    <dbReference type="NCBI Taxonomy" id="1572043"/>
    <lineage>
        <taxon>Eukaryota</taxon>
        <taxon>Metazoa</taxon>
        <taxon>Chordata</taxon>
        <taxon>Craniata</taxon>
        <taxon>Vertebrata</taxon>
        <taxon>Euteleostomi</taxon>
        <taxon>Actinopterygii</taxon>
        <taxon>Neopterygii</taxon>
        <taxon>Teleostei</taxon>
        <taxon>Ostariophysi</taxon>
        <taxon>Cypriniformes</taxon>
        <taxon>Nemacheilidae</taxon>
        <taxon>Triplophysa</taxon>
    </lineage>
</organism>
<dbReference type="Pfam" id="PF05835">
    <property type="entry name" value="Synaphin"/>
    <property type="match status" value="1"/>
</dbReference>
<dbReference type="GO" id="GO:0019905">
    <property type="term" value="F:syntaxin binding"/>
    <property type="evidence" value="ECO:0007669"/>
    <property type="project" value="InterPro"/>
</dbReference>
<dbReference type="CDD" id="cd22809">
    <property type="entry name" value="Complexin_NTD_CPLX_III_IV"/>
    <property type="match status" value="1"/>
</dbReference>
<keyword evidence="8" id="KW-1185">Reference proteome</keyword>
<comment type="caution">
    <text evidence="7">The sequence shown here is derived from an EMBL/GenBank/DDBJ whole genome shotgun (WGS) entry which is preliminary data.</text>
</comment>
<keyword evidence="3" id="KW-0268">Exocytosis</keyword>
<evidence type="ECO:0000256" key="4">
    <source>
        <dbReference type="ARBA" id="ARBA00022775"/>
    </source>
</evidence>
<reference evidence="7 8" key="1">
    <citation type="journal article" date="2019" name="Mol. Ecol. Resour.">
        <title>Chromosome-level genome assembly of Triplophysa tibetana, a fish adapted to the harsh high-altitude environment of the Tibetan Plateau.</title>
        <authorList>
            <person name="Yang X."/>
            <person name="Liu H."/>
            <person name="Ma Z."/>
            <person name="Zou Y."/>
            <person name="Zou M."/>
            <person name="Mao Y."/>
            <person name="Li X."/>
            <person name="Wang H."/>
            <person name="Chen T."/>
            <person name="Wang W."/>
            <person name="Yang R."/>
        </authorList>
    </citation>
    <scope>NUCLEOTIDE SEQUENCE [LARGE SCALE GENOMIC DNA]</scope>
    <source>
        <strain evidence="7">TTIB1903HZAU</strain>
        <tissue evidence="7">Muscle</tissue>
    </source>
</reference>
<comment type="subcellular location">
    <subcellularLocation>
        <location evidence="6">Synapse</location>
    </subcellularLocation>
</comment>
<evidence type="ECO:0000256" key="6">
    <source>
        <dbReference type="ARBA" id="ARBA00034103"/>
    </source>
</evidence>
<accession>A0A5A9MXT2</accession>
<dbReference type="PANTHER" id="PTHR16705:SF5">
    <property type="entry name" value="COMPLEXIN-3"/>
    <property type="match status" value="1"/>
</dbReference>
<dbReference type="GO" id="GO:0031201">
    <property type="term" value="C:SNARE complex"/>
    <property type="evidence" value="ECO:0007669"/>
    <property type="project" value="TreeGrafter"/>
</dbReference>
<dbReference type="EMBL" id="SOYY01000024">
    <property type="protein sequence ID" value="KAA0702564.1"/>
    <property type="molecule type" value="Genomic_DNA"/>
</dbReference>
<evidence type="ECO:0000256" key="5">
    <source>
        <dbReference type="ARBA" id="ARBA00023018"/>
    </source>
</evidence>
<protein>
    <recommendedName>
        <fullName evidence="9">Complexin-3</fullName>
    </recommendedName>
</protein>
<dbReference type="AlphaFoldDB" id="A0A5A9MXT2"/>
<name>A0A5A9MXT2_9TELE</name>
<proteinExistence type="inferred from homology"/>
<evidence type="ECO:0000313" key="8">
    <source>
        <dbReference type="Proteomes" id="UP000324632"/>
    </source>
</evidence>
<dbReference type="PANTHER" id="PTHR16705">
    <property type="entry name" value="COMPLEXIN"/>
    <property type="match status" value="1"/>
</dbReference>
<evidence type="ECO:0008006" key="9">
    <source>
        <dbReference type="Google" id="ProtNLM"/>
    </source>
</evidence>